<name>A0ABR3K8G0_TRISP</name>
<keyword evidence="7" id="KW-0949">S-adenosyl-L-methionine</keyword>
<dbReference type="Proteomes" id="UP001558632">
    <property type="component" value="Unassembled WGS sequence"/>
</dbReference>
<evidence type="ECO:0000256" key="8">
    <source>
        <dbReference type="ARBA" id="ARBA00022694"/>
    </source>
</evidence>
<evidence type="ECO:0000259" key="13">
    <source>
        <dbReference type="Pfam" id="PF02676"/>
    </source>
</evidence>
<dbReference type="InterPro" id="IPR003827">
    <property type="entry name" value="tRNA_yW-synthesising"/>
</dbReference>
<evidence type="ECO:0000256" key="9">
    <source>
        <dbReference type="ARBA" id="ARBA00025378"/>
    </source>
</evidence>
<dbReference type="PANTHER" id="PTHR48418">
    <property type="entry name" value="TRNA WYBUTOSINE-SYNTHESIZING PROTEIN 3"/>
    <property type="match status" value="1"/>
</dbReference>
<keyword evidence="12" id="KW-1133">Transmembrane helix</keyword>
<protein>
    <recommendedName>
        <fullName evidence="4">tRNA wybutosine-synthesizing protein 3 homolog</fullName>
        <ecNumber evidence="3">2.1.1.282</ecNumber>
    </recommendedName>
    <alternativeName>
        <fullName evidence="10">tRNA(Phe) 7-((3-amino-3-carboxypropyl)-4-demethylwyosine(37)-N(4))-methyltransferase</fullName>
    </alternativeName>
</protein>
<organism evidence="14 15">
    <name type="scientific">Trichinella spiralis</name>
    <name type="common">Trichina worm</name>
    <dbReference type="NCBI Taxonomy" id="6334"/>
    <lineage>
        <taxon>Eukaryota</taxon>
        <taxon>Metazoa</taxon>
        <taxon>Ecdysozoa</taxon>
        <taxon>Nematoda</taxon>
        <taxon>Enoplea</taxon>
        <taxon>Dorylaimia</taxon>
        <taxon>Trichinellida</taxon>
        <taxon>Trichinellidae</taxon>
        <taxon>Trichinella</taxon>
    </lineage>
</organism>
<dbReference type="PANTHER" id="PTHR48418:SF1">
    <property type="entry name" value="TRNA WYBUTOSINE-SYNTHESIZING PROTEIN 3"/>
    <property type="match status" value="1"/>
</dbReference>
<evidence type="ECO:0000256" key="12">
    <source>
        <dbReference type="SAM" id="Phobius"/>
    </source>
</evidence>
<keyword evidence="5" id="KW-0489">Methyltransferase</keyword>
<keyword evidence="15" id="KW-1185">Reference proteome</keyword>
<proteinExistence type="inferred from homology"/>
<keyword evidence="8" id="KW-0819">tRNA processing</keyword>
<evidence type="ECO:0000256" key="10">
    <source>
        <dbReference type="ARBA" id="ARBA00030554"/>
    </source>
</evidence>
<evidence type="ECO:0000313" key="14">
    <source>
        <dbReference type="EMBL" id="KAL1230130.1"/>
    </source>
</evidence>
<evidence type="ECO:0000256" key="6">
    <source>
        <dbReference type="ARBA" id="ARBA00022679"/>
    </source>
</evidence>
<keyword evidence="12" id="KW-0812">Transmembrane</keyword>
<sequence length="241" mass="27951">MRNNFIYLYIIFIILPYSVFLTILAFSTIQIFYYDMEISLHTFLAEKATFLKKVDFSRKGSVDEDIEDIVNNINSHDDYFTTSSCSGRLVAFVEVANQRKKNCEWLFNSHKAVDLVTFRKVLDSYFQTLQSSSGKTSGVIWLKFEPLIIHVRCRSLQAAKQLLNLALNSGCRNSGVMIGKRLRLTVALRSTLTLALPLQHTDQMQMLSDEYLEFLFQTISIKFTENDQLRSKVRKYLMHIL</sequence>
<comment type="function">
    <text evidence="9">Probable S-adenosyl-L-methionine-dependent methyltransferase that acts as a component of the wybutosine biosynthesis pathway. Wybutosine is a hyper modified guanosine with a tricyclic base found at the 3'-position adjacent to the anticodon of eukaryotic phenylalanine tRNA.</text>
</comment>
<evidence type="ECO:0000256" key="7">
    <source>
        <dbReference type="ARBA" id="ARBA00022691"/>
    </source>
</evidence>
<keyword evidence="6" id="KW-0808">Transferase</keyword>
<dbReference type="EMBL" id="JBEUSY010000478">
    <property type="protein sequence ID" value="KAL1230130.1"/>
    <property type="molecule type" value="Genomic_DNA"/>
</dbReference>
<comment type="similarity">
    <text evidence="2">Belongs to the TYW3 family.</text>
</comment>
<dbReference type="Gene3D" id="3.30.1960.10">
    <property type="entry name" value="tRNA wybutosine-synthesizing-like"/>
    <property type="match status" value="1"/>
</dbReference>
<evidence type="ECO:0000256" key="11">
    <source>
        <dbReference type="ARBA" id="ARBA00049202"/>
    </source>
</evidence>
<dbReference type="InterPro" id="IPR036602">
    <property type="entry name" value="tRNA_yW-synthesising-like_sf"/>
</dbReference>
<gene>
    <name evidence="14" type="ORF">TSPI_04446</name>
</gene>
<evidence type="ECO:0000256" key="3">
    <source>
        <dbReference type="ARBA" id="ARBA00012750"/>
    </source>
</evidence>
<evidence type="ECO:0000256" key="1">
    <source>
        <dbReference type="ARBA" id="ARBA00004797"/>
    </source>
</evidence>
<comment type="caution">
    <text evidence="14">The sequence shown here is derived from an EMBL/GenBank/DDBJ whole genome shotgun (WGS) entry which is preliminary data.</text>
</comment>
<feature type="transmembrane region" description="Helical" evidence="12">
    <location>
        <begin position="6"/>
        <end position="34"/>
    </location>
</feature>
<feature type="domain" description="tRNA wybutosine-synthesizing protein" evidence="13">
    <location>
        <begin position="46"/>
        <end position="237"/>
    </location>
</feature>
<reference evidence="14 15" key="1">
    <citation type="submission" date="2024-07" db="EMBL/GenBank/DDBJ databases">
        <title>Enhanced genomic and transcriptomic resources for Trichinella pseudospiralis and T. spiralis underpin the discovery of pronounced molecular differences between stages and species.</title>
        <authorList>
            <person name="Pasi K.K."/>
            <person name="La Rosa G."/>
            <person name="Gomez-Morales M.A."/>
            <person name="Tosini F."/>
            <person name="Sumanam S."/>
            <person name="Young N.D."/>
            <person name="Chang B.C."/>
            <person name="Robin G.B."/>
        </authorList>
    </citation>
    <scope>NUCLEOTIDE SEQUENCE [LARGE SCALE GENOMIC DNA]</scope>
    <source>
        <strain evidence="14">ISS534</strain>
    </source>
</reference>
<dbReference type="EC" id="2.1.1.282" evidence="3"/>
<dbReference type="SUPFAM" id="SSF111278">
    <property type="entry name" value="SSo0622-like"/>
    <property type="match status" value="1"/>
</dbReference>
<dbReference type="Pfam" id="PF02676">
    <property type="entry name" value="TYW3"/>
    <property type="match status" value="1"/>
</dbReference>
<comment type="catalytic activity">
    <reaction evidence="11">
        <text>4-demethyl-7-[(3S)-3-amino-3-carboxypropyl]wyosine(37) in tRNA(Phe) + S-adenosyl-L-methionine = 7-[(3S)-3-amino-3-carboxypropyl]wyosine(37) in tRNA(Phe) + S-adenosyl-L-homocysteine + H(+)</text>
        <dbReference type="Rhea" id="RHEA:36635"/>
        <dbReference type="Rhea" id="RHEA-COMP:10378"/>
        <dbReference type="Rhea" id="RHEA-COMP:10379"/>
        <dbReference type="ChEBI" id="CHEBI:15378"/>
        <dbReference type="ChEBI" id="CHEBI:57856"/>
        <dbReference type="ChEBI" id="CHEBI:59789"/>
        <dbReference type="ChEBI" id="CHEBI:73543"/>
        <dbReference type="ChEBI" id="CHEBI:73550"/>
        <dbReference type="EC" id="2.1.1.282"/>
    </reaction>
</comment>
<evidence type="ECO:0000256" key="2">
    <source>
        <dbReference type="ARBA" id="ARBA00008569"/>
    </source>
</evidence>
<keyword evidence="12" id="KW-0472">Membrane</keyword>
<evidence type="ECO:0000256" key="4">
    <source>
        <dbReference type="ARBA" id="ARBA00016536"/>
    </source>
</evidence>
<evidence type="ECO:0000313" key="15">
    <source>
        <dbReference type="Proteomes" id="UP001558632"/>
    </source>
</evidence>
<accession>A0ABR3K8G0</accession>
<evidence type="ECO:0000256" key="5">
    <source>
        <dbReference type="ARBA" id="ARBA00022603"/>
    </source>
</evidence>
<comment type="pathway">
    <text evidence="1">tRNA modification; wybutosine-tRNA(Phe) biosynthesis.</text>
</comment>